<name>A0ABZ3F5H6_9HELI</name>
<gene>
    <name evidence="1" type="ORF">V3I05_07005</name>
</gene>
<keyword evidence="2" id="KW-1185">Reference proteome</keyword>
<dbReference type="EMBL" id="CP145316">
    <property type="protein sequence ID" value="XAM17433.1"/>
    <property type="molecule type" value="Genomic_DNA"/>
</dbReference>
<dbReference type="Proteomes" id="UP001434737">
    <property type="component" value="Chromosome"/>
</dbReference>
<organism evidence="1 2">
    <name type="scientific">Helicobacter mastomyrinus</name>
    <dbReference type="NCBI Taxonomy" id="287948"/>
    <lineage>
        <taxon>Bacteria</taxon>
        <taxon>Pseudomonadati</taxon>
        <taxon>Campylobacterota</taxon>
        <taxon>Epsilonproteobacteria</taxon>
        <taxon>Campylobacterales</taxon>
        <taxon>Helicobacteraceae</taxon>
        <taxon>Helicobacter</taxon>
    </lineage>
</organism>
<reference evidence="1 2" key="1">
    <citation type="submission" date="2024-02" db="EMBL/GenBank/DDBJ databases">
        <title>Genome and pathogenicity analysis of Helicobacter mastomyrinus isolated from mice.</title>
        <authorList>
            <person name="Zhu L."/>
        </authorList>
    </citation>
    <scope>NUCLEOTIDE SEQUENCE [LARGE SCALE GENOMIC DNA]</scope>
    <source>
        <strain evidence="1 2">Hm-17</strain>
    </source>
</reference>
<proteinExistence type="predicted"/>
<accession>A0ABZ3F5H6</accession>
<evidence type="ECO:0000313" key="1">
    <source>
        <dbReference type="EMBL" id="XAM17433.1"/>
    </source>
</evidence>
<evidence type="ECO:0000313" key="2">
    <source>
        <dbReference type="Proteomes" id="UP001434737"/>
    </source>
</evidence>
<protein>
    <submittedName>
        <fullName evidence="1">Uncharacterized protein</fullName>
    </submittedName>
</protein>
<sequence>MNDEALENDAIFEQNLQDKTAILQQCQQEKHFTSCSQCERFIGCEKRTEYVKAVYESMSKGQQGNFDFN</sequence>
<dbReference type="RefSeq" id="WP_343353108.1">
    <property type="nucleotide sequence ID" value="NZ_CP145316.1"/>
</dbReference>